<protein>
    <recommendedName>
        <fullName evidence="3">RHIM domain-containing protein</fullName>
    </recommendedName>
</protein>
<keyword evidence="2" id="KW-1185">Reference proteome</keyword>
<dbReference type="RefSeq" id="WP_099505122.1">
    <property type="nucleotide sequence ID" value="NZ_CP026652.1"/>
</dbReference>
<evidence type="ECO:0008006" key="3">
    <source>
        <dbReference type="Google" id="ProtNLM"/>
    </source>
</evidence>
<evidence type="ECO:0000313" key="2">
    <source>
        <dbReference type="Proteomes" id="UP000238413"/>
    </source>
</evidence>
<dbReference type="EMBL" id="CP026652">
    <property type="protein sequence ID" value="AVH54653.1"/>
    <property type="molecule type" value="Genomic_DNA"/>
</dbReference>
<proteinExistence type="predicted"/>
<name>A0ABN5HVT3_9ACTN</name>
<accession>A0ABN5HVT3</accession>
<reference evidence="1 2" key="1">
    <citation type="submission" date="2018-02" db="EMBL/GenBank/DDBJ databases">
        <title>Complete genome sequence of Streptomyces dengpaensis, the producer of angucyclines.</title>
        <authorList>
            <person name="Yumei L."/>
        </authorList>
    </citation>
    <scope>NUCLEOTIDE SEQUENCE [LARGE SCALE GENOMIC DNA]</scope>
    <source>
        <strain evidence="1 2">XZHG99</strain>
    </source>
</reference>
<sequence>MEPVSLIVAALVAGAAAGATDATKEAVAAAYRRLLGAVRARLADRPDGLLTLDRFAEEPATWEPSLRAELAAAGADRDEALMALARQMLAGTAQDGPGPKYQTEFHGQVGSAVVGDTAHVEVTVHKPGPATDRA</sequence>
<evidence type="ECO:0000313" key="1">
    <source>
        <dbReference type="EMBL" id="AVH54653.1"/>
    </source>
</evidence>
<dbReference type="Proteomes" id="UP000238413">
    <property type="component" value="Chromosome"/>
</dbReference>
<organism evidence="1 2">
    <name type="scientific">Streptomyces dengpaensis</name>
    <dbReference type="NCBI Taxonomy" id="2049881"/>
    <lineage>
        <taxon>Bacteria</taxon>
        <taxon>Bacillati</taxon>
        <taxon>Actinomycetota</taxon>
        <taxon>Actinomycetes</taxon>
        <taxon>Kitasatosporales</taxon>
        <taxon>Streptomycetaceae</taxon>
        <taxon>Streptomyces</taxon>
    </lineage>
</organism>
<gene>
    <name evidence="1" type="ORF">C4B68_01110</name>
</gene>